<dbReference type="InterPro" id="IPR000340">
    <property type="entry name" value="Dual-sp_phosphatase_cat-dom"/>
</dbReference>
<name>G3TQM1_LOXAF</name>
<evidence type="ECO:0000256" key="4">
    <source>
        <dbReference type="ARBA" id="ARBA00008601"/>
    </source>
</evidence>
<proteinExistence type="inferred from homology"/>
<dbReference type="GO" id="GO:0005634">
    <property type="term" value="C:nucleus"/>
    <property type="evidence" value="ECO:0007669"/>
    <property type="project" value="UniProtKB-SubCell"/>
</dbReference>
<comment type="catalytic activity">
    <reaction evidence="13">
        <text>O-phospho-L-threonyl-[protein] + H2O = L-threonyl-[protein] + phosphate</text>
        <dbReference type="Rhea" id="RHEA:47004"/>
        <dbReference type="Rhea" id="RHEA-COMP:11060"/>
        <dbReference type="Rhea" id="RHEA-COMP:11605"/>
        <dbReference type="ChEBI" id="CHEBI:15377"/>
        <dbReference type="ChEBI" id="CHEBI:30013"/>
        <dbReference type="ChEBI" id="CHEBI:43474"/>
        <dbReference type="ChEBI" id="CHEBI:61977"/>
        <dbReference type="EC" id="3.1.3.16"/>
    </reaction>
</comment>
<dbReference type="SUPFAM" id="SSF52799">
    <property type="entry name" value="(Phosphotyrosine protein) phosphatases II"/>
    <property type="match status" value="1"/>
</dbReference>
<dbReference type="InterPro" id="IPR029021">
    <property type="entry name" value="Prot-tyrosine_phosphatase-like"/>
</dbReference>
<dbReference type="InterPro" id="IPR000387">
    <property type="entry name" value="Tyr_Pase_dom"/>
</dbReference>
<dbReference type="Gene3D" id="3.90.190.10">
    <property type="entry name" value="Protein tyrosine phosphatase superfamily"/>
    <property type="match status" value="1"/>
</dbReference>
<protein>
    <submittedName>
        <fullName evidence="16">Dual specificity phosphatase 21</fullName>
    </submittedName>
</protein>
<evidence type="ECO:0000256" key="13">
    <source>
        <dbReference type="ARBA" id="ARBA00048336"/>
    </source>
</evidence>
<dbReference type="GO" id="GO:0005743">
    <property type="term" value="C:mitochondrial inner membrane"/>
    <property type="evidence" value="ECO:0007669"/>
    <property type="project" value="UniProtKB-SubCell"/>
</dbReference>
<dbReference type="InParanoid" id="G3TQM1"/>
<dbReference type="GO" id="GO:0004725">
    <property type="term" value="F:protein tyrosine phosphatase activity"/>
    <property type="evidence" value="ECO:0007669"/>
    <property type="project" value="Ensembl"/>
</dbReference>
<dbReference type="GeneTree" id="ENSGT00940000163638"/>
<organism evidence="16 17">
    <name type="scientific">Loxodonta africana</name>
    <name type="common">African elephant</name>
    <dbReference type="NCBI Taxonomy" id="9785"/>
    <lineage>
        <taxon>Eukaryota</taxon>
        <taxon>Metazoa</taxon>
        <taxon>Chordata</taxon>
        <taxon>Craniata</taxon>
        <taxon>Vertebrata</taxon>
        <taxon>Euteleostomi</taxon>
        <taxon>Mammalia</taxon>
        <taxon>Eutheria</taxon>
        <taxon>Afrotheria</taxon>
        <taxon>Proboscidea</taxon>
        <taxon>Elephantidae</taxon>
        <taxon>Loxodonta</taxon>
    </lineage>
</organism>
<dbReference type="Pfam" id="PF00782">
    <property type="entry name" value="DSPc"/>
    <property type="match status" value="1"/>
</dbReference>
<dbReference type="AlphaFoldDB" id="G3TQM1"/>
<dbReference type="GO" id="GO:0004722">
    <property type="term" value="F:protein serine/threonine phosphatase activity"/>
    <property type="evidence" value="ECO:0007669"/>
    <property type="project" value="UniProtKB-EC"/>
</dbReference>
<keyword evidence="8" id="KW-0904">Protein phosphatase</keyword>
<keyword evidence="11" id="KW-0539">Nucleus</keyword>
<reference evidence="16 17" key="1">
    <citation type="submission" date="2009-06" db="EMBL/GenBank/DDBJ databases">
        <title>The Genome Sequence of Loxodonta africana (African elephant).</title>
        <authorList>
            <person name="Di Palma F."/>
            <person name="Heiman D."/>
            <person name="Young S."/>
            <person name="Johnson J."/>
            <person name="Lander E.S."/>
            <person name="Lindblad-Toh K."/>
        </authorList>
    </citation>
    <scope>NUCLEOTIDE SEQUENCE [LARGE SCALE GENOMIC DNA]</scope>
    <source>
        <strain evidence="16 17">Isolate ISIS603380</strain>
    </source>
</reference>
<dbReference type="InterPro" id="IPR020422">
    <property type="entry name" value="TYR_PHOSPHATASE_DUAL_dom"/>
</dbReference>
<sequence length="191" mass="21454">MTEPQRPLPPHLHHPSVHGLSRITTSLFISNGTAANNRLLLTSNNITTVINASVEVVNTFFGNIQYVRVPVTDTPSARLFDFFDPIADHIHGVEMRHGCTLLHCVAGVSRSAALCLAYLMKYHGMSLQDAHAWTKSCRPIIRPNNGFWEQLIQYEFKLFSNNSVQMINSSMGMIPDVYEKEAFLMIESIPL</sequence>
<dbReference type="GO" id="GO:0017017">
    <property type="term" value="F:MAP kinase tyrosine/serine/threonine phosphatase activity"/>
    <property type="evidence" value="ECO:0007669"/>
    <property type="project" value="InterPro"/>
</dbReference>
<evidence type="ECO:0000256" key="11">
    <source>
        <dbReference type="ARBA" id="ARBA00023242"/>
    </source>
</evidence>
<evidence type="ECO:0000256" key="2">
    <source>
        <dbReference type="ARBA" id="ARBA00004496"/>
    </source>
</evidence>
<reference evidence="16" key="2">
    <citation type="submission" date="2025-08" db="UniProtKB">
        <authorList>
            <consortium name="Ensembl"/>
        </authorList>
    </citation>
    <scope>IDENTIFICATION</scope>
    <source>
        <strain evidence="16">Isolate ISIS603380</strain>
    </source>
</reference>
<dbReference type="HOGENOM" id="CLU_027074_3_2_1"/>
<evidence type="ECO:0000256" key="9">
    <source>
        <dbReference type="ARBA" id="ARBA00023128"/>
    </source>
</evidence>
<dbReference type="PROSITE" id="PS00383">
    <property type="entry name" value="TYR_PHOSPHATASE_1"/>
    <property type="match status" value="1"/>
</dbReference>
<reference evidence="16" key="3">
    <citation type="submission" date="2025-09" db="UniProtKB">
        <authorList>
            <consortium name="Ensembl"/>
        </authorList>
    </citation>
    <scope>IDENTIFICATION</scope>
    <source>
        <strain evidence="16">Isolate ISIS603380</strain>
    </source>
</reference>
<dbReference type="PRINTS" id="PR01908">
    <property type="entry name" value="ADSPHPHTASE"/>
</dbReference>
<dbReference type="GO" id="GO:0160111">
    <property type="term" value="C:axonemal A tubule inner sheath"/>
    <property type="evidence" value="ECO:0007669"/>
    <property type="project" value="Ensembl"/>
</dbReference>
<evidence type="ECO:0000256" key="6">
    <source>
        <dbReference type="ARBA" id="ARBA00022792"/>
    </source>
</evidence>
<evidence type="ECO:0000256" key="8">
    <source>
        <dbReference type="ARBA" id="ARBA00022912"/>
    </source>
</evidence>
<dbReference type="Proteomes" id="UP000007646">
    <property type="component" value="Unassembled WGS sequence"/>
</dbReference>
<keyword evidence="17" id="KW-1185">Reference proteome</keyword>
<keyword evidence="6" id="KW-0999">Mitochondrion inner membrane</keyword>
<gene>
    <name evidence="16" type="primary">DUSP21</name>
</gene>
<keyword evidence="7" id="KW-0378">Hydrolase</keyword>
<comment type="subcellular location">
    <subcellularLocation>
        <location evidence="2">Cytoplasm</location>
    </subcellularLocation>
    <subcellularLocation>
        <location evidence="3">Mitochondrion inner membrane</location>
        <topology evidence="3">Peripheral membrane protein</topology>
    </subcellularLocation>
    <subcellularLocation>
        <location evidence="1">Nucleus</location>
    </subcellularLocation>
</comment>
<comment type="similarity">
    <text evidence="4">Belongs to the protein-tyrosine phosphatase family. Non-receptor class dual specificity subfamily.</text>
</comment>
<keyword evidence="5" id="KW-0963">Cytoplasm</keyword>
<evidence type="ECO:0000256" key="7">
    <source>
        <dbReference type="ARBA" id="ARBA00022801"/>
    </source>
</evidence>
<dbReference type="PROSITE" id="PS50054">
    <property type="entry name" value="TYR_PHOSPHATASE_DUAL"/>
    <property type="match status" value="1"/>
</dbReference>
<dbReference type="PROSITE" id="PS50056">
    <property type="entry name" value="TYR_PHOSPHATASE_2"/>
    <property type="match status" value="1"/>
</dbReference>
<dbReference type="SMART" id="SM00195">
    <property type="entry name" value="DSPc"/>
    <property type="match status" value="1"/>
</dbReference>
<dbReference type="GO" id="GO:0030317">
    <property type="term" value="P:flagellated sperm motility"/>
    <property type="evidence" value="ECO:0007669"/>
    <property type="project" value="Ensembl"/>
</dbReference>
<dbReference type="OMA" id="TVRWIDD"/>
<feature type="domain" description="Tyrosine specific protein phosphatases" evidence="15">
    <location>
        <begin position="80"/>
        <end position="139"/>
    </location>
</feature>
<dbReference type="InterPro" id="IPR020420">
    <property type="entry name" value="Atypical_DUSP_subfamB"/>
</dbReference>
<dbReference type="FunFam" id="3.90.190.10:FF:000049">
    <property type="entry name" value="Dual specificity protein phosphatase 14"/>
    <property type="match status" value="1"/>
</dbReference>
<evidence type="ECO:0000256" key="5">
    <source>
        <dbReference type="ARBA" id="ARBA00022490"/>
    </source>
</evidence>
<dbReference type="PANTHER" id="PTHR46495:SF1">
    <property type="entry name" value="DUAL SPECIFICITY PHOSPHATASE 21"/>
    <property type="match status" value="1"/>
</dbReference>
<dbReference type="Ensembl" id="ENSLAFT00000021651.2">
    <property type="protein sequence ID" value="ENSLAFP00000017861.2"/>
    <property type="gene ID" value="ENSLAFG00000021812.2"/>
</dbReference>
<evidence type="ECO:0000256" key="12">
    <source>
        <dbReference type="ARBA" id="ARBA00047761"/>
    </source>
</evidence>
<evidence type="ECO:0000256" key="3">
    <source>
        <dbReference type="ARBA" id="ARBA00004637"/>
    </source>
</evidence>
<dbReference type="eggNOG" id="KOG1718">
    <property type="taxonomic scope" value="Eukaryota"/>
</dbReference>
<evidence type="ECO:0000259" key="15">
    <source>
        <dbReference type="PROSITE" id="PS50056"/>
    </source>
</evidence>
<keyword evidence="10" id="KW-0472">Membrane</keyword>
<accession>G3TQM1</accession>
<evidence type="ECO:0000313" key="17">
    <source>
        <dbReference type="Proteomes" id="UP000007646"/>
    </source>
</evidence>
<dbReference type="PRINTS" id="PR01910">
    <property type="entry name" value="ADSPHPHTASEB"/>
</dbReference>
<evidence type="ECO:0000256" key="1">
    <source>
        <dbReference type="ARBA" id="ARBA00004123"/>
    </source>
</evidence>
<feature type="domain" description="Tyrosine-protein phosphatase" evidence="14">
    <location>
        <begin position="19"/>
        <end position="160"/>
    </location>
</feature>
<keyword evidence="9" id="KW-0496">Mitochondrion</keyword>
<evidence type="ECO:0000313" key="16">
    <source>
        <dbReference type="Ensembl" id="ENSLAFP00000017861.2"/>
    </source>
</evidence>
<dbReference type="GO" id="GO:0036126">
    <property type="term" value="C:sperm flagellum"/>
    <property type="evidence" value="ECO:0007669"/>
    <property type="project" value="Ensembl"/>
</dbReference>
<dbReference type="PANTHER" id="PTHR46495">
    <property type="entry name" value="DUAL SPECIFICITY PROTEIN PHOSPHATASE 21"/>
    <property type="match status" value="1"/>
</dbReference>
<comment type="catalytic activity">
    <reaction evidence="12">
        <text>O-phospho-L-seryl-[protein] + H2O = L-seryl-[protein] + phosphate</text>
        <dbReference type="Rhea" id="RHEA:20629"/>
        <dbReference type="Rhea" id="RHEA-COMP:9863"/>
        <dbReference type="Rhea" id="RHEA-COMP:11604"/>
        <dbReference type="ChEBI" id="CHEBI:15377"/>
        <dbReference type="ChEBI" id="CHEBI:29999"/>
        <dbReference type="ChEBI" id="CHEBI:43474"/>
        <dbReference type="ChEBI" id="CHEBI:83421"/>
        <dbReference type="EC" id="3.1.3.16"/>
    </reaction>
</comment>
<evidence type="ECO:0000256" key="10">
    <source>
        <dbReference type="ARBA" id="ARBA00023136"/>
    </source>
</evidence>
<dbReference type="InterPro" id="IPR016130">
    <property type="entry name" value="Tyr_Pase_AS"/>
</dbReference>
<evidence type="ECO:0000259" key="14">
    <source>
        <dbReference type="PROSITE" id="PS50054"/>
    </source>
</evidence>